<dbReference type="EMBL" id="CAJOBC010092540">
    <property type="protein sequence ID" value="CAF4410136.1"/>
    <property type="molecule type" value="Genomic_DNA"/>
</dbReference>
<feature type="non-terminal residue" evidence="1">
    <location>
        <position position="1"/>
    </location>
</feature>
<proteinExistence type="predicted"/>
<dbReference type="EMBL" id="CAJNOQ010026871">
    <property type="protein sequence ID" value="CAF1549214.1"/>
    <property type="molecule type" value="Genomic_DNA"/>
</dbReference>
<comment type="caution">
    <text evidence="1">The sequence shown here is derived from an EMBL/GenBank/DDBJ whole genome shotgun (WGS) entry which is preliminary data.</text>
</comment>
<keyword evidence="3" id="KW-1185">Reference proteome</keyword>
<dbReference type="AlphaFoldDB" id="A0A815WR17"/>
<sequence length="63" mass="7357">GARSIGRRTIRRGQLVASQSSSNFRYYSWAQNARQCLLFRLVHYTTDRHGLHHEVSYLVSDHP</sequence>
<accession>A0A815WR17</accession>
<name>A0A815WR17_9BILA</name>
<reference evidence="1" key="1">
    <citation type="submission" date="2021-02" db="EMBL/GenBank/DDBJ databases">
        <authorList>
            <person name="Nowell W R."/>
        </authorList>
    </citation>
    <scope>NUCLEOTIDE SEQUENCE</scope>
</reference>
<protein>
    <submittedName>
        <fullName evidence="1">Uncharacterized protein</fullName>
    </submittedName>
</protein>
<dbReference type="Proteomes" id="UP000681722">
    <property type="component" value="Unassembled WGS sequence"/>
</dbReference>
<dbReference type="Proteomes" id="UP000663829">
    <property type="component" value="Unassembled WGS sequence"/>
</dbReference>
<evidence type="ECO:0000313" key="3">
    <source>
        <dbReference type="Proteomes" id="UP000663829"/>
    </source>
</evidence>
<evidence type="ECO:0000313" key="2">
    <source>
        <dbReference type="EMBL" id="CAF4410136.1"/>
    </source>
</evidence>
<gene>
    <name evidence="1" type="ORF">GPM918_LOCUS39099</name>
    <name evidence="2" type="ORF">SRO942_LOCUS39955</name>
</gene>
<evidence type="ECO:0000313" key="1">
    <source>
        <dbReference type="EMBL" id="CAF1549214.1"/>
    </source>
</evidence>
<organism evidence="1 3">
    <name type="scientific">Didymodactylos carnosus</name>
    <dbReference type="NCBI Taxonomy" id="1234261"/>
    <lineage>
        <taxon>Eukaryota</taxon>
        <taxon>Metazoa</taxon>
        <taxon>Spiralia</taxon>
        <taxon>Gnathifera</taxon>
        <taxon>Rotifera</taxon>
        <taxon>Eurotatoria</taxon>
        <taxon>Bdelloidea</taxon>
        <taxon>Philodinida</taxon>
        <taxon>Philodinidae</taxon>
        <taxon>Didymodactylos</taxon>
    </lineage>
</organism>